<reference evidence="3" key="1">
    <citation type="submission" date="2022-11" db="UniProtKB">
        <authorList>
            <consortium name="WormBaseParasite"/>
        </authorList>
    </citation>
    <scope>IDENTIFICATION</scope>
</reference>
<evidence type="ECO:0000313" key="3">
    <source>
        <dbReference type="WBParaSite" id="nRc.2.0.1.t25200-RA"/>
    </source>
</evidence>
<dbReference type="Proteomes" id="UP000887565">
    <property type="component" value="Unplaced"/>
</dbReference>
<dbReference type="AlphaFoldDB" id="A0A915JF94"/>
<feature type="region of interest" description="Disordered" evidence="1">
    <location>
        <begin position="522"/>
        <end position="547"/>
    </location>
</feature>
<evidence type="ECO:0000256" key="1">
    <source>
        <dbReference type="SAM" id="MobiDB-lite"/>
    </source>
</evidence>
<dbReference type="InterPro" id="IPR037238">
    <property type="entry name" value="YbiA-like_sf"/>
</dbReference>
<accession>A0A915JF94</accession>
<keyword evidence="2" id="KW-1185">Reference proteome</keyword>
<dbReference type="SUPFAM" id="SSF143990">
    <property type="entry name" value="YbiA-like"/>
    <property type="match status" value="1"/>
</dbReference>
<proteinExistence type="predicted"/>
<evidence type="ECO:0000313" key="2">
    <source>
        <dbReference type="Proteomes" id="UP000887565"/>
    </source>
</evidence>
<dbReference type="Gene3D" id="1.10.357.40">
    <property type="entry name" value="YbiA-like"/>
    <property type="match status" value="1"/>
</dbReference>
<organism evidence="2 3">
    <name type="scientific">Romanomermis culicivorax</name>
    <name type="common">Nematode worm</name>
    <dbReference type="NCBI Taxonomy" id="13658"/>
    <lineage>
        <taxon>Eukaryota</taxon>
        <taxon>Metazoa</taxon>
        <taxon>Ecdysozoa</taxon>
        <taxon>Nematoda</taxon>
        <taxon>Enoplea</taxon>
        <taxon>Dorylaimia</taxon>
        <taxon>Mermithida</taxon>
        <taxon>Mermithoidea</taxon>
        <taxon>Mermithidae</taxon>
        <taxon>Romanomermis</taxon>
    </lineage>
</organism>
<name>A0A915JF94_ROMCU</name>
<sequence length="700" mass="81311">MYCRRFPAGWKGSCRQLEVGWGGSHRQLPMRFNILGVHLILTRLEVNNGTLLQQFCQKLNCLELPLSLQKSFVNLGLNLTGTILMRLRTYMQNLGMPAPQPSLLQCNNLNLSEQSKLSFDSSSITCFTDDSVFHPKYSCPFWVADEPYLIYPTVNHYVYVEAANYPNLNRCRDTFDNDFYFEIFLLKANPDCSSIAITCSFSSKDFIHCVGFPNTFIDSLMRLPADEVSKTFHAELHRRYPDPVKYHNWQNQVFLQSLLKGCRAKFQLHSDLLRCILDTGDSLLVYCHRYTTSTCEMSVGMREFELREWMRHSGLTSMDLMTYMTIDPCHRPPFLGANRLGRILMSLRKEFETKTITLFSELTSRPDIVFGEYSGLETGDDFDSNTTDPSMLLWPNPYVSMIKMQNKRLWYPKKRRLSGYYANGQEIESKKRNLHALYTPHPEYAFDVIRNFPIPPDIIEHNADKPYVLVDMICRLSQDAAKYTETIKQQENDLRLLLEELYERNDIELKYGPIIKYEKNSDQNGEHSLKDSSTSSPKPDKKIAEPELFDDVGTENKTFDLESKLALIKLSFEKYFLRKLLGSVEEDRLFRSVFDSNNSPKFDETKIKAIIDRLYRHLNEQQKIGALDWLTHAVYRMRQLHAAASRNEERPSPDVVDKISTLDVQQRHKFFVAKTPSMRDKVKITISHSLLLEKDDLQNA</sequence>
<dbReference type="WBParaSite" id="nRc.2.0.1.t25200-RA">
    <property type="protein sequence ID" value="nRc.2.0.1.t25200-RA"/>
    <property type="gene ID" value="nRc.2.0.1.g25200"/>
</dbReference>
<protein>
    <submittedName>
        <fullName evidence="3">Uncharacterized protein</fullName>
    </submittedName>
</protein>